<proteinExistence type="predicted"/>
<gene>
    <name evidence="1" type="ORF">TBK1r_45180</name>
</gene>
<protein>
    <submittedName>
        <fullName evidence="1">Uncharacterized protein</fullName>
    </submittedName>
</protein>
<sequence>MPTLRFTRLSKPEVVRSIDPIRLLTLLKPHAEFLRSRGLKLPTPSKASWLDHQRLMPILISPGEKAPPDLLDALSMIDQMSAPRAIDVVLDHLSMADVQLTTNGNHSAADIVTQAWLHHRETLLRLHALLKATGARSFDCFQTKQLEIPEFQMPTNKTLRHLEVDLDSWFESRARGRGTQVTIFPQEHEVFFSIRHGHLFRREECLDDGKFGMVGYRPVQSDTVIFDRRLGELRINASTKKEKLLYRRLIGKHFFGDPEFFPLGDKYTLEALREYGEAALSCGDFEEIRGVRLTELSLFNGGVHNEVTIRKATDLFGLFELNQEDIPTEPRLAAATMKISLIGRRYEKTITLRPPNVAIYRRGNDGGVLDAWLEQRGFVKSQKSNSVRYDESALASA</sequence>
<name>A0ABX5XU95_9BACT</name>
<keyword evidence="2" id="KW-1185">Reference proteome</keyword>
<evidence type="ECO:0000313" key="1">
    <source>
        <dbReference type="EMBL" id="QDV85504.1"/>
    </source>
</evidence>
<accession>A0ABX5XU95</accession>
<evidence type="ECO:0000313" key="2">
    <source>
        <dbReference type="Proteomes" id="UP000318081"/>
    </source>
</evidence>
<dbReference type="Proteomes" id="UP000318081">
    <property type="component" value="Chromosome"/>
</dbReference>
<dbReference type="EMBL" id="CP036432">
    <property type="protein sequence ID" value="QDV85504.1"/>
    <property type="molecule type" value="Genomic_DNA"/>
</dbReference>
<dbReference type="RefSeq" id="WP_145215249.1">
    <property type="nucleotide sequence ID" value="NZ_CP036432.1"/>
</dbReference>
<organism evidence="1 2">
    <name type="scientific">Stieleria magnilauensis</name>
    <dbReference type="NCBI Taxonomy" id="2527963"/>
    <lineage>
        <taxon>Bacteria</taxon>
        <taxon>Pseudomonadati</taxon>
        <taxon>Planctomycetota</taxon>
        <taxon>Planctomycetia</taxon>
        <taxon>Pirellulales</taxon>
        <taxon>Pirellulaceae</taxon>
        <taxon>Stieleria</taxon>
    </lineage>
</organism>
<reference evidence="1 2" key="1">
    <citation type="submission" date="2019-02" db="EMBL/GenBank/DDBJ databases">
        <title>Deep-cultivation of Planctomycetes and their phenomic and genomic characterization uncovers novel biology.</title>
        <authorList>
            <person name="Wiegand S."/>
            <person name="Jogler M."/>
            <person name="Boedeker C."/>
            <person name="Pinto D."/>
            <person name="Vollmers J."/>
            <person name="Rivas-Marin E."/>
            <person name="Kohn T."/>
            <person name="Peeters S.H."/>
            <person name="Heuer A."/>
            <person name="Rast P."/>
            <person name="Oberbeckmann S."/>
            <person name="Bunk B."/>
            <person name="Jeske O."/>
            <person name="Meyerdierks A."/>
            <person name="Storesund J.E."/>
            <person name="Kallscheuer N."/>
            <person name="Luecker S."/>
            <person name="Lage O.M."/>
            <person name="Pohl T."/>
            <person name="Merkel B.J."/>
            <person name="Hornburger P."/>
            <person name="Mueller R.-W."/>
            <person name="Bruemmer F."/>
            <person name="Labrenz M."/>
            <person name="Spormann A.M."/>
            <person name="Op den Camp H."/>
            <person name="Overmann J."/>
            <person name="Amann R."/>
            <person name="Jetten M.S.M."/>
            <person name="Mascher T."/>
            <person name="Medema M.H."/>
            <person name="Devos D.P."/>
            <person name="Kaster A.-K."/>
            <person name="Ovreas L."/>
            <person name="Rohde M."/>
            <person name="Galperin M.Y."/>
            <person name="Jogler C."/>
        </authorList>
    </citation>
    <scope>NUCLEOTIDE SEQUENCE [LARGE SCALE GENOMIC DNA]</scope>
    <source>
        <strain evidence="1 2">TBK1r</strain>
    </source>
</reference>